<evidence type="ECO:0000313" key="3">
    <source>
        <dbReference type="Proteomes" id="UP000000600"/>
    </source>
</evidence>
<dbReference type="OMA" id="QCKKSEI"/>
<dbReference type="InParanoid" id="A0BW94"/>
<dbReference type="eggNOG" id="ENOG502SZVG">
    <property type="taxonomic scope" value="Eukaryota"/>
</dbReference>
<dbReference type="EMBL" id="CT868021">
    <property type="protein sequence ID" value="CAK62811.1"/>
    <property type="molecule type" value="Genomic_DNA"/>
</dbReference>
<name>A0BW94_PARTE</name>
<dbReference type="InterPro" id="IPR007053">
    <property type="entry name" value="LRAT_dom"/>
</dbReference>
<keyword evidence="3" id="KW-1185">Reference proteome</keyword>
<sequence length="547" mass="65294">MQSIHYNNNLNNLIQLGMIVNQNSQLEMLKEAMKENINLLTQCKKSEILEFNHYYVGLQYLFCLVHKLKIFIIDKTYTYENMSLLQSQYINVHYRTQLIQTLLDDYYYSEKKVLQTYEEMKQKIIEKYSEQNIPLLNISNEIKGLQGQYQFNLSNINIKDQHKLDFSCVEEDLQNNALFKKAMHEWYSNYENKLDSFIAIQTQQLTVKTQLHELIIIQYWLLNTSIYESKEKGEKSETELVTQKYKSLYYFLILNQQKYKIEVTQQQLELFICLLNSNQFEEFIELKMKNLDYFEPLNLEDQYLDDSTMKVQYYQFKDCTFRIVQKLNDEFNQLIYSIEILGIENRFYSVIDTDNIQLLELRLKGFPKQDMSIIFNEPDLIYKYFMRKIYHNLNPESDPQILSNKIKVGSIILSDRSIYQHAALYLGCDLVFHYTNEQFDNVNQTRIGHFFKPERFVVFMKGASVLTELQLVFLLRDKQELLEKALLKSNEKIEFDLTKYNCEHMVFEILTNFKYSSQIDLNIFKNVGANVAKYFGFLGSSQSFQSN</sequence>
<reference evidence="2 3" key="1">
    <citation type="journal article" date="2006" name="Nature">
        <title>Global trends of whole-genome duplications revealed by the ciliate Paramecium tetraurelia.</title>
        <authorList>
            <consortium name="Genoscope"/>
            <person name="Aury J.-M."/>
            <person name="Jaillon O."/>
            <person name="Duret L."/>
            <person name="Noel B."/>
            <person name="Jubin C."/>
            <person name="Porcel B.M."/>
            <person name="Segurens B."/>
            <person name="Daubin V."/>
            <person name="Anthouard V."/>
            <person name="Aiach N."/>
            <person name="Arnaiz O."/>
            <person name="Billaut A."/>
            <person name="Beisson J."/>
            <person name="Blanc I."/>
            <person name="Bouhouche K."/>
            <person name="Camara F."/>
            <person name="Duharcourt S."/>
            <person name="Guigo R."/>
            <person name="Gogendeau D."/>
            <person name="Katinka M."/>
            <person name="Keller A.-M."/>
            <person name="Kissmehl R."/>
            <person name="Klotz C."/>
            <person name="Koll F."/>
            <person name="Le Moue A."/>
            <person name="Lepere C."/>
            <person name="Malinsky S."/>
            <person name="Nowacki M."/>
            <person name="Nowak J.K."/>
            <person name="Plattner H."/>
            <person name="Poulain J."/>
            <person name="Ruiz F."/>
            <person name="Serrano V."/>
            <person name="Zagulski M."/>
            <person name="Dessen P."/>
            <person name="Betermier M."/>
            <person name="Weissenbach J."/>
            <person name="Scarpelli C."/>
            <person name="Schachter V."/>
            <person name="Sperling L."/>
            <person name="Meyer E."/>
            <person name="Cohen J."/>
            <person name="Wincker P."/>
        </authorList>
    </citation>
    <scope>NUCLEOTIDE SEQUENCE [LARGE SCALE GENOMIC DNA]</scope>
    <source>
        <strain evidence="2 3">Stock d4-2</strain>
    </source>
</reference>
<dbReference type="RefSeq" id="XP_001430209.1">
    <property type="nucleotide sequence ID" value="XM_001430172.1"/>
</dbReference>
<dbReference type="HOGENOM" id="CLU_498276_0_0_1"/>
<dbReference type="Pfam" id="PF04970">
    <property type="entry name" value="LRAT"/>
    <property type="match status" value="1"/>
</dbReference>
<dbReference type="KEGG" id="ptm:GSPATT00032663001"/>
<gene>
    <name evidence="2" type="ORF">GSPATT00032663001</name>
</gene>
<evidence type="ECO:0000259" key="1">
    <source>
        <dbReference type="PROSITE" id="PS51934"/>
    </source>
</evidence>
<dbReference type="GeneID" id="5015993"/>
<protein>
    <recommendedName>
        <fullName evidence="1">LRAT domain-containing protein</fullName>
    </recommendedName>
</protein>
<dbReference type="AlphaFoldDB" id="A0BW94"/>
<evidence type="ECO:0000313" key="2">
    <source>
        <dbReference type="EMBL" id="CAK62811.1"/>
    </source>
</evidence>
<proteinExistence type="predicted"/>
<dbReference type="Proteomes" id="UP000000600">
    <property type="component" value="Unassembled WGS sequence"/>
</dbReference>
<accession>A0BW94</accession>
<feature type="domain" description="LRAT" evidence="1">
    <location>
        <begin position="411"/>
        <end position="518"/>
    </location>
</feature>
<dbReference type="Gene3D" id="3.90.1720.10">
    <property type="entry name" value="endopeptidase domain like (from Nostoc punctiforme)"/>
    <property type="match status" value="1"/>
</dbReference>
<dbReference type="PROSITE" id="PS51934">
    <property type="entry name" value="LRAT"/>
    <property type="match status" value="1"/>
</dbReference>
<dbReference type="OrthoDB" id="294150at2759"/>
<organism evidence="2 3">
    <name type="scientific">Paramecium tetraurelia</name>
    <dbReference type="NCBI Taxonomy" id="5888"/>
    <lineage>
        <taxon>Eukaryota</taxon>
        <taxon>Sar</taxon>
        <taxon>Alveolata</taxon>
        <taxon>Ciliophora</taxon>
        <taxon>Intramacronucleata</taxon>
        <taxon>Oligohymenophorea</taxon>
        <taxon>Peniculida</taxon>
        <taxon>Parameciidae</taxon>
        <taxon>Paramecium</taxon>
    </lineage>
</organism>